<protein>
    <submittedName>
        <fullName evidence="5">Uncharacterized protein</fullName>
    </submittedName>
</protein>
<dbReference type="InterPro" id="IPR036770">
    <property type="entry name" value="Ankyrin_rpt-contain_sf"/>
</dbReference>
<proteinExistence type="predicted"/>
<keyword evidence="1" id="KW-0677">Repeat</keyword>
<dbReference type="Gene3D" id="1.25.40.20">
    <property type="entry name" value="Ankyrin repeat-containing domain"/>
    <property type="match status" value="2"/>
</dbReference>
<sequence length="483" mass="51714">MILAAKLGELEEVRELLGTGLPVGFRDASGWTALTWSASEGHGDVATLLLDSGAAEAELEEMEPGRSTPLHWAAYKGHTRIIWKLLTNGKLPVASVDSEGNTPLHLASAGGHLLAIKTFLSEGVDVHLKNAYGNTALQLSTSETSQALLKEAAKHDGETFLCSCSGAFCSAKDSVAMRVIDGVSAPTLRPVRYTNDCFGKIKAAEEALNKLIKGTDTAALEAAIATAQEIGASQPLIEDGIVGLERLKAQIALQNAMEEVEGQRPLKDRALLRPLLTPLKAAREKGVELGLIEAADRLCQTVDAEASLGDCCRKSEVFLMTDDPSPEPPSAESDFALKAETGIAILANHISAAQAVEAMEEVIQLAENLHRRLTAESELRKSLLEAKEEPPAEDGTITYVHYNGQKSMSKLENLQLRNDWLDAAVEKCTASDMPATILEAVEKMRKVLKADLKQAVAEDEERKAKEAAAAAKAAKKKKGGKKK</sequence>
<dbReference type="AlphaFoldDB" id="A0A7S4NLG1"/>
<reference evidence="5" key="1">
    <citation type="submission" date="2021-01" db="EMBL/GenBank/DDBJ databases">
        <authorList>
            <person name="Corre E."/>
            <person name="Pelletier E."/>
            <person name="Niang G."/>
            <person name="Scheremetjew M."/>
            <person name="Finn R."/>
            <person name="Kale V."/>
            <person name="Holt S."/>
            <person name="Cochrane G."/>
            <person name="Meng A."/>
            <person name="Brown T."/>
            <person name="Cohen L."/>
        </authorList>
    </citation>
    <scope>NUCLEOTIDE SEQUENCE</scope>
    <source>
        <strain evidence="5">UIO037</strain>
    </source>
</reference>
<dbReference type="InterPro" id="IPR002110">
    <property type="entry name" value="Ankyrin_rpt"/>
</dbReference>
<evidence type="ECO:0000256" key="3">
    <source>
        <dbReference type="PROSITE-ProRule" id="PRU00023"/>
    </source>
</evidence>
<organism evidence="5">
    <name type="scientific">Prymnesium polylepis</name>
    <dbReference type="NCBI Taxonomy" id="72548"/>
    <lineage>
        <taxon>Eukaryota</taxon>
        <taxon>Haptista</taxon>
        <taxon>Haptophyta</taxon>
        <taxon>Prymnesiophyceae</taxon>
        <taxon>Prymnesiales</taxon>
        <taxon>Prymnesiaceae</taxon>
        <taxon>Prymnesium</taxon>
    </lineage>
</organism>
<evidence type="ECO:0000256" key="2">
    <source>
        <dbReference type="ARBA" id="ARBA00023043"/>
    </source>
</evidence>
<dbReference type="SUPFAM" id="SSF48403">
    <property type="entry name" value="Ankyrin repeat"/>
    <property type="match status" value="1"/>
</dbReference>
<feature type="repeat" description="ANK" evidence="3">
    <location>
        <begin position="65"/>
        <end position="89"/>
    </location>
</feature>
<feature type="repeat" description="ANK" evidence="3">
    <location>
        <begin position="99"/>
        <end position="131"/>
    </location>
</feature>
<dbReference type="PROSITE" id="PS50297">
    <property type="entry name" value="ANK_REP_REGION"/>
    <property type="match status" value="2"/>
</dbReference>
<name>A0A7S4NLG1_9EUKA</name>
<feature type="coiled-coil region" evidence="4">
    <location>
        <begin position="438"/>
        <end position="477"/>
    </location>
</feature>
<dbReference type="PANTHER" id="PTHR24171:SF8">
    <property type="entry name" value="BRCA1-ASSOCIATED RING DOMAIN PROTEIN 1"/>
    <property type="match status" value="1"/>
</dbReference>
<dbReference type="GO" id="GO:0004842">
    <property type="term" value="F:ubiquitin-protein transferase activity"/>
    <property type="evidence" value="ECO:0007669"/>
    <property type="project" value="TreeGrafter"/>
</dbReference>
<accession>A0A7S4NLG1</accession>
<keyword evidence="4" id="KW-0175">Coiled coil</keyword>
<dbReference type="PROSITE" id="PS50088">
    <property type="entry name" value="ANK_REPEAT"/>
    <property type="match status" value="2"/>
</dbReference>
<evidence type="ECO:0000256" key="1">
    <source>
        <dbReference type="ARBA" id="ARBA00022737"/>
    </source>
</evidence>
<gene>
    <name evidence="5" type="ORF">CPOL0286_LOCUS19203</name>
</gene>
<dbReference type="EMBL" id="HBKO01041748">
    <property type="protein sequence ID" value="CAE2293867.1"/>
    <property type="molecule type" value="Transcribed_RNA"/>
</dbReference>
<evidence type="ECO:0000256" key="4">
    <source>
        <dbReference type="SAM" id="Coils"/>
    </source>
</evidence>
<dbReference type="SMART" id="SM00248">
    <property type="entry name" value="ANK"/>
    <property type="match status" value="4"/>
</dbReference>
<evidence type="ECO:0000313" key="5">
    <source>
        <dbReference type="EMBL" id="CAE2293867.1"/>
    </source>
</evidence>
<keyword evidence="2 3" id="KW-0040">ANK repeat</keyword>
<dbReference type="Pfam" id="PF12796">
    <property type="entry name" value="Ank_2"/>
    <property type="match status" value="2"/>
</dbReference>
<dbReference type="PANTHER" id="PTHR24171">
    <property type="entry name" value="ANKYRIN REPEAT DOMAIN-CONTAINING PROTEIN 39-RELATED"/>
    <property type="match status" value="1"/>
</dbReference>
<dbReference type="GO" id="GO:0085020">
    <property type="term" value="P:protein K6-linked ubiquitination"/>
    <property type="evidence" value="ECO:0007669"/>
    <property type="project" value="TreeGrafter"/>
</dbReference>